<feature type="binding site" evidence="10">
    <location>
        <position position="111"/>
    </location>
    <ligand>
        <name>4-amino-2-methyl-5-(diphosphooxymethyl)pyrimidine</name>
        <dbReference type="ChEBI" id="CHEBI:57841"/>
    </ligand>
</feature>
<name>Q312G8_OLEA2</name>
<comment type="cofactor">
    <cofactor evidence="10">
        <name>Mg(2+)</name>
        <dbReference type="ChEBI" id="CHEBI:18420"/>
    </cofactor>
    <text evidence="10">Binds 1 Mg(2+) ion per subunit.</text>
</comment>
<evidence type="ECO:0000256" key="11">
    <source>
        <dbReference type="RuleBase" id="RU003826"/>
    </source>
</evidence>
<accession>Q312G8</accession>
<dbReference type="PANTHER" id="PTHR20857">
    <property type="entry name" value="THIAMINE-PHOSPHATE PYROPHOSPHORYLASE"/>
    <property type="match status" value="1"/>
</dbReference>
<feature type="binding site" evidence="10">
    <location>
        <begin position="137"/>
        <end position="139"/>
    </location>
    <ligand>
        <name>2-[(2R,5Z)-2-carboxy-4-methylthiazol-5(2H)-ylidene]ethyl phosphate</name>
        <dbReference type="ChEBI" id="CHEBI:62899"/>
    </ligand>
</feature>
<feature type="binding site" evidence="10">
    <location>
        <position position="168"/>
    </location>
    <ligand>
        <name>2-[(2R,5Z)-2-carboxy-4-methylthiazol-5(2H)-ylidene]ethyl phosphate</name>
        <dbReference type="ChEBI" id="CHEBI:62899"/>
    </ligand>
</feature>
<keyword evidence="15" id="KW-1185">Reference proteome</keyword>
<dbReference type="InterPro" id="IPR036206">
    <property type="entry name" value="ThiamineP_synth_sf"/>
</dbReference>
<dbReference type="EC" id="2.5.1.3" evidence="10"/>
<comment type="function">
    <text evidence="1 10">Condenses 4-methyl-5-(beta-hydroxyethyl)thiazole monophosphate (THZ-P) and 2-methyl-4-amino-5-hydroxymethyl pyrimidine pyrophosphate (HMP-PP) to form thiamine monophosphate (TMP).</text>
</comment>
<reference evidence="14 15" key="1">
    <citation type="journal article" date="2011" name="J. Bacteriol.">
        <title>Complete genome sequence and updated annotation of Desulfovibrio alaskensis G20.</title>
        <authorList>
            <person name="Hauser L.J."/>
            <person name="Land M.L."/>
            <person name="Brown S.D."/>
            <person name="Larimer F."/>
            <person name="Keller K.L."/>
            <person name="Rapp-Giles B.J."/>
            <person name="Price M.N."/>
            <person name="Lin M."/>
            <person name="Bruce D.C."/>
            <person name="Detter J.C."/>
            <person name="Tapia R."/>
            <person name="Han C.S."/>
            <person name="Goodwin L.A."/>
            <person name="Cheng J.F."/>
            <person name="Pitluck S."/>
            <person name="Copeland A."/>
            <person name="Lucas S."/>
            <person name="Nolan M."/>
            <person name="Lapidus A.L."/>
            <person name="Palumbo A.V."/>
            <person name="Wall J.D."/>
        </authorList>
    </citation>
    <scope>NUCLEOTIDE SEQUENCE [LARGE SCALE GENOMIC DNA]</scope>
    <source>
        <strain evidence="15">ATCC BAA 1058 / DSM 17464 / G20</strain>
    </source>
</reference>
<dbReference type="SUPFAM" id="SSF51391">
    <property type="entry name" value="Thiamin phosphate synthase"/>
    <property type="match status" value="1"/>
</dbReference>
<evidence type="ECO:0000256" key="9">
    <source>
        <dbReference type="ARBA" id="ARBA00047883"/>
    </source>
</evidence>
<comment type="catalytic activity">
    <reaction evidence="9 10 11">
        <text>2-[(2R,5Z)-2-carboxy-4-methylthiazol-5(2H)-ylidene]ethyl phosphate + 4-amino-2-methyl-5-(diphosphooxymethyl)pyrimidine + 2 H(+) = thiamine phosphate + CO2 + diphosphate</text>
        <dbReference type="Rhea" id="RHEA:47844"/>
        <dbReference type="ChEBI" id="CHEBI:15378"/>
        <dbReference type="ChEBI" id="CHEBI:16526"/>
        <dbReference type="ChEBI" id="CHEBI:33019"/>
        <dbReference type="ChEBI" id="CHEBI:37575"/>
        <dbReference type="ChEBI" id="CHEBI:57841"/>
        <dbReference type="ChEBI" id="CHEBI:62899"/>
        <dbReference type="EC" id="2.5.1.3"/>
    </reaction>
</comment>
<dbReference type="InterPro" id="IPR022998">
    <property type="entry name" value="ThiamineP_synth_TenI"/>
</dbReference>
<evidence type="ECO:0000313" key="15">
    <source>
        <dbReference type="Proteomes" id="UP000002710"/>
    </source>
</evidence>
<dbReference type="GO" id="GO:0009228">
    <property type="term" value="P:thiamine biosynthetic process"/>
    <property type="evidence" value="ECO:0007669"/>
    <property type="project" value="UniProtKB-KW"/>
</dbReference>
<dbReference type="eggNOG" id="COG0352">
    <property type="taxonomic scope" value="Bacteria"/>
</dbReference>
<dbReference type="KEGG" id="dde:Dde_1379"/>
<comment type="catalytic activity">
    <reaction evidence="7 10 11">
        <text>4-methyl-5-(2-phosphooxyethyl)-thiazole + 4-amino-2-methyl-5-(diphosphooxymethyl)pyrimidine + H(+) = thiamine phosphate + diphosphate</text>
        <dbReference type="Rhea" id="RHEA:22328"/>
        <dbReference type="ChEBI" id="CHEBI:15378"/>
        <dbReference type="ChEBI" id="CHEBI:33019"/>
        <dbReference type="ChEBI" id="CHEBI:37575"/>
        <dbReference type="ChEBI" id="CHEBI:57841"/>
        <dbReference type="ChEBI" id="CHEBI:58296"/>
        <dbReference type="EC" id="2.5.1.3"/>
    </reaction>
</comment>
<proteinExistence type="inferred from homology"/>
<feature type="binding site" evidence="10">
    <location>
        <position position="140"/>
    </location>
    <ligand>
        <name>4-amino-2-methyl-5-(diphosphooxymethyl)pyrimidine</name>
        <dbReference type="ChEBI" id="CHEBI:57841"/>
    </ligand>
</feature>
<evidence type="ECO:0000256" key="3">
    <source>
        <dbReference type="ARBA" id="ARBA00022679"/>
    </source>
</evidence>
<evidence type="ECO:0000259" key="13">
    <source>
        <dbReference type="Pfam" id="PF02581"/>
    </source>
</evidence>
<dbReference type="EMBL" id="CP000112">
    <property type="protein sequence ID" value="ABB38178.2"/>
    <property type="molecule type" value="Genomic_DNA"/>
</dbReference>
<comment type="similarity">
    <text evidence="10 11">Belongs to the thiamine-phosphate synthase family.</text>
</comment>
<dbReference type="CDD" id="cd00564">
    <property type="entry name" value="TMP_TenI"/>
    <property type="match status" value="1"/>
</dbReference>
<evidence type="ECO:0000256" key="2">
    <source>
        <dbReference type="ARBA" id="ARBA00005165"/>
    </source>
</evidence>
<sequence>MTRMQPDYSVYLVTDRTLCVSGTLEDVVARAVQGGVTMVQLREKQLCTREFVELGRALRALLAPRGVPLLVNDRVDVALACGADGVHIGQSDIRYADARRLMGAGAVIGVSVESVEQAAEAERCGADYMGVSPVFATPTKTDTSAPWGLEGLRGLRRRFSLPLVAIGGIGPDNAAEVFEAGADGIAVVSAICASPDPQQAAATLRAVARGKRRAAAVL</sequence>
<dbReference type="UniPathway" id="UPA00060">
    <property type="reaction ID" value="UER00141"/>
</dbReference>
<dbReference type="FunFam" id="3.20.20.70:FF:000096">
    <property type="entry name" value="Thiamine-phosphate synthase"/>
    <property type="match status" value="1"/>
</dbReference>
<keyword evidence="5 10" id="KW-0460">Magnesium</keyword>
<feature type="binding site" evidence="10">
    <location>
        <begin position="40"/>
        <end position="44"/>
    </location>
    <ligand>
        <name>4-amino-2-methyl-5-(diphosphooxymethyl)pyrimidine</name>
        <dbReference type="ChEBI" id="CHEBI:57841"/>
    </ligand>
</feature>
<dbReference type="Proteomes" id="UP000002710">
    <property type="component" value="Chromosome"/>
</dbReference>
<evidence type="ECO:0000256" key="7">
    <source>
        <dbReference type="ARBA" id="ARBA00047334"/>
    </source>
</evidence>
<dbReference type="GO" id="GO:0009229">
    <property type="term" value="P:thiamine diphosphate biosynthetic process"/>
    <property type="evidence" value="ECO:0007669"/>
    <property type="project" value="UniProtKB-UniRule"/>
</dbReference>
<dbReference type="InterPro" id="IPR034291">
    <property type="entry name" value="TMP_synthase"/>
</dbReference>
<organism evidence="14 15">
    <name type="scientific">Oleidesulfovibrio alaskensis (strain ATCC BAA-1058 / DSM 17464 / G20)</name>
    <name type="common">Desulfovibrio alaskensis</name>
    <dbReference type="NCBI Taxonomy" id="207559"/>
    <lineage>
        <taxon>Bacteria</taxon>
        <taxon>Pseudomonadati</taxon>
        <taxon>Thermodesulfobacteriota</taxon>
        <taxon>Desulfovibrionia</taxon>
        <taxon>Desulfovibrionales</taxon>
        <taxon>Desulfovibrionaceae</taxon>
        <taxon>Oleidesulfovibrio</taxon>
    </lineage>
</organism>
<evidence type="ECO:0000256" key="12">
    <source>
        <dbReference type="RuleBase" id="RU004253"/>
    </source>
</evidence>
<feature type="domain" description="Thiamine phosphate synthase/TenI" evidence="13">
    <location>
        <begin position="10"/>
        <end position="191"/>
    </location>
</feature>
<feature type="binding site" evidence="10">
    <location>
        <position position="92"/>
    </location>
    <ligand>
        <name>Mg(2+)</name>
        <dbReference type="ChEBI" id="CHEBI:18420"/>
    </ligand>
</feature>
<dbReference type="InterPro" id="IPR013785">
    <property type="entry name" value="Aldolase_TIM"/>
</dbReference>
<evidence type="ECO:0000313" key="14">
    <source>
        <dbReference type="EMBL" id="ABB38178.2"/>
    </source>
</evidence>
<dbReference type="PANTHER" id="PTHR20857:SF15">
    <property type="entry name" value="THIAMINE-PHOSPHATE SYNTHASE"/>
    <property type="match status" value="1"/>
</dbReference>
<dbReference type="GO" id="GO:0000287">
    <property type="term" value="F:magnesium ion binding"/>
    <property type="evidence" value="ECO:0007669"/>
    <property type="project" value="UniProtKB-UniRule"/>
</dbReference>
<dbReference type="STRING" id="207559.Dde_1379"/>
<dbReference type="GO" id="GO:0005737">
    <property type="term" value="C:cytoplasm"/>
    <property type="evidence" value="ECO:0007669"/>
    <property type="project" value="TreeGrafter"/>
</dbReference>
<dbReference type="AlphaFoldDB" id="Q312G8"/>
<gene>
    <name evidence="10" type="primary">thiE</name>
    <name evidence="14" type="ordered locus">Dde_1379</name>
</gene>
<evidence type="ECO:0000256" key="1">
    <source>
        <dbReference type="ARBA" id="ARBA00003814"/>
    </source>
</evidence>
<evidence type="ECO:0000256" key="5">
    <source>
        <dbReference type="ARBA" id="ARBA00022842"/>
    </source>
</evidence>
<evidence type="ECO:0000256" key="8">
    <source>
        <dbReference type="ARBA" id="ARBA00047851"/>
    </source>
</evidence>
<evidence type="ECO:0000256" key="6">
    <source>
        <dbReference type="ARBA" id="ARBA00022977"/>
    </source>
</evidence>
<evidence type="ECO:0000256" key="4">
    <source>
        <dbReference type="ARBA" id="ARBA00022723"/>
    </source>
</evidence>
<keyword evidence="3 10" id="KW-0808">Transferase</keyword>
<keyword evidence="6 10" id="KW-0784">Thiamine biosynthesis</keyword>
<dbReference type="Gene3D" id="3.20.20.70">
    <property type="entry name" value="Aldolase class I"/>
    <property type="match status" value="1"/>
</dbReference>
<dbReference type="NCBIfam" id="TIGR00693">
    <property type="entry name" value="thiE"/>
    <property type="match status" value="1"/>
</dbReference>
<comment type="pathway">
    <text evidence="2 10 12">Cofactor biosynthesis; thiamine diphosphate biosynthesis; thiamine phosphate from 4-amino-2-methyl-5-diphosphomethylpyrimidine and 4-methyl-5-(2-phosphoethyl)-thiazole: step 1/1.</text>
</comment>
<dbReference type="HOGENOM" id="CLU_018272_3_2_7"/>
<comment type="catalytic activity">
    <reaction evidence="8 10 11">
        <text>2-(2-carboxy-4-methylthiazol-5-yl)ethyl phosphate + 4-amino-2-methyl-5-(diphosphooxymethyl)pyrimidine + 2 H(+) = thiamine phosphate + CO2 + diphosphate</text>
        <dbReference type="Rhea" id="RHEA:47848"/>
        <dbReference type="ChEBI" id="CHEBI:15378"/>
        <dbReference type="ChEBI" id="CHEBI:16526"/>
        <dbReference type="ChEBI" id="CHEBI:33019"/>
        <dbReference type="ChEBI" id="CHEBI:37575"/>
        <dbReference type="ChEBI" id="CHEBI:57841"/>
        <dbReference type="ChEBI" id="CHEBI:62890"/>
        <dbReference type="EC" id="2.5.1.3"/>
    </reaction>
</comment>
<dbReference type="HAMAP" id="MF_00097">
    <property type="entry name" value="TMP_synthase"/>
    <property type="match status" value="1"/>
</dbReference>
<feature type="binding site" evidence="10">
    <location>
        <position position="72"/>
    </location>
    <ligand>
        <name>4-amino-2-methyl-5-(diphosphooxymethyl)pyrimidine</name>
        <dbReference type="ChEBI" id="CHEBI:57841"/>
    </ligand>
</feature>
<evidence type="ECO:0000256" key="10">
    <source>
        <dbReference type="HAMAP-Rule" id="MF_00097"/>
    </source>
</evidence>
<protein>
    <recommendedName>
        <fullName evidence="10">Thiamine-phosphate synthase</fullName>
        <shortName evidence="10">TP synthase</shortName>
        <shortName evidence="10">TPS</shortName>
        <ecNumber evidence="10">2.5.1.3</ecNumber>
    </recommendedName>
    <alternativeName>
        <fullName evidence="10">Thiamine-phosphate pyrophosphorylase</fullName>
        <shortName evidence="10">TMP pyrophosphorylase</shortName>
        <shortName evidence="10">TMP-PPase</shortName>
    </alternativeName>
</protein>
<feature type="binding site" evidence="10">
    <location>
        <position position="73"/>
    </location>
    <ligand>
        <name>Mg(2+)</name>
        <dbReference type="ChEBI" id="CHEBI:18420"/>
    </ligand>
</feature>
<feature type="binding site" evidence="10">
    <location>
        <begin position="188"/>
        <end position="189"/>
    </location>
    <ligand>
        <name>2-[(2R,5Z)-2-carboxy-4-methylthiazol-5(2H)-ylidene]ethyl phosphate</name>
        <dbReference type="ChEBI" id="CHEBI:62899"/>
    </ligand>
</feature>
<dbReference type="Pfam" id="PF02581">
    <property type="entry name" value="TMP-TENI"/>
    <property type="match status" value="1"/>
</dbReference>
<dbReference type="GO" id="GO:0004789">
    <property type="term" value="F:thiamine-phosphate diphosphorylase activity"/>
    <property type="evidence" value="ECO:0007669"/>
    <property type="project" value="UniProtKB-UniRule"/>
</dbReference>
<keyword evidence="4 10" id="KW-0479">Metal-binding</keyword>